<dbReference type="PANTHER" id="PTHR28245">
    <property type="entry name" value="ARF3-INTERACTING PROTEIN 1"/>
    <property type="match status" value="1"/>
</dbReference>
<dbReference type="GO" id="GO:0005886">
    <property type="term" value="C:plasma membrane"/>
    <property type="evidence" value="ECO:0007669"/>
    <property type="project" value="TreeGrafter"/>
</dbReference>
<dbReference type="GO" id="GO:0051666">
    <property type="term" value="P:actin cortical patch localization"/>
    <property type="evidence" value="ECO:0007669"/>
    <property type="project" value="TreeGrafter"/>
</dbReference>
<dbReference type="InterPro" id="IPR012860">
    <property type="entry name" value="Afi1_N"/>
</dbReference>
<dbReference type="Pfam" id="PF07792">
    <property type="entry name" value="Afi1"/>
    <property type="match status" value="1"/>
</dbReference>
<dbReference type="NCBIfam" id="TIGR00756">
    <property type="entry name" value="PPR"/>
    <property type="match status" value="1"/>
</dbReference>
<name>A0A9N9GS53_9GLOM</name>
<evidence type="ECO:0000313" key="5">
    <source>
        <dbReference type="Proteomes" id="UP000789508"/>
    </source>
</evidence>
<dbReference type="PROSITE" id="PS50211">
    <property type="entry name" value="DENN"/>
    <property type="match status" value="1"/>
</dbReference>
<dbReference type="Gene3D" id="1.25.40.10">
    <property type="entry name" value="Tetratricopeptide repeat domain"/>
    <property type="match status" value="2"/>
</dbReference>
<evidence type="ECO:0000259" key="3">
    <source>
        <dbReference type="PROSITE" id="PS50211"/>
    </source>
</evidence>
<evidence type="ECO:0000256" key="2">
    <source>
        <dbReference type="SAM" id="MobiDB-lite"/>
    </source>
</evidence>
<evidence type="ECO:0000313" key="4">
    <source>
        <dbReference type="EMBL" id="CAG8625896.1"/>
    </source>
</evidence>
<dbReference type="Pfam" id="PF13041">
    <property type="entry name" value="PPR_2"/>
    <property type="match status" value="1"/>
</dbReference>
<feature type="region of interest" description="Disordered" evidence="2">
    <location>
        <begin position="414"/>
        <end position="440"/>
    </location>
</feature>
<dbReference type="AlphaFoldDB" id="A0A9N9GS53"/>
<feature type="compositionally biased region" description="Basic and acidic residues" evidence="2">
    <location>
        <begin position="417"/>
        <end position="426"/>
    </location>
</feature>
<dbReference type="PROSITE" id="PS51375">
    <property type="entry name" value="PPR"/>
    <property type="match status" value="1"/>
</dbReference>
<dbReference type="InterPro" id="IPR052809">
    <property type="entry name" value="Actin_polarity_regulatory"/>
</dbReference>
<sequence>MPTLGNHVSHILLAEFDIDRGASLTHQYPLITGTDEHLLAELMLPDGAHLRPEDWTVFFLNQTIPNVDDISIDTTKRISNVYNEVGEEEGRTSLLYALNLVRTKHDKEARRGAVVKAMAICTKHQFLHIYKPILLLALENYFQNPSIECLESLYEAVNSMDVSFMPRFSPQEKAILRSSESKDLFEEKFNAVKAMVPSYTNSENTGIVEISEEERFVRMRRGTYIDLSSRELLPNLSNVHKDRHFYETKVYYNGINLPIRVPLTVNPEEVGDFSLIKLITTFSPPSPSPNTHPFHPHLDTSGNQTHPIILLLNALLTQKRIIFLGQGHPSGDVANYVLAACAMGSGSGGVLRGFSERAFPYTNLTQLDDLLKVPGFIAGVTNRIFEDHSSWWDVLCNIDTGKITVSKDIVTPSYGTKQDDRSDEGTKSPSSKNEPWGRDKWDTTDHEFMAEVTHAIQHHYGETAIRGKFQEYVQRFVRLTALYEMETFGSTKIGITPANTENNKVLGSGLAFPDENAKLREVAANMNRIEGWRKTISYKYYQQDFHNYLQTRSIKSFDVYFQIARLRTLKNMQMEEVEALYKAFVDNVHTDEQIIEFLSYLPQNQGGLFPVGLGLFYPLKSVRGYTVELFNRINEHVTGNKFIQSLNFFLKFAYERQLALQREQQEIANKIAAQQLDNNKSIFNSPDKHSALNCHSPLLLFSQSSNLATFSSPIVRPDTYPLRKKSLRNIPSSSQPQLTPTPSTNASNGKEKVATFSAEIQKLVEEGQLHKAYRAVLLDPKQVLSQEAWNMLITECVKEGKVSMGFLLFTEMKRRGFLPNEMQTYTILLNGIGEKCTFPHNIVFPSTVIDAMVRNANETTIHPSTAHGNLLLTACDRVQDFMSLREHYDRLFRSGVMTPNVDTYTILFYACSKHQSDGYKYAFPLWEELLEKLKKQKEAEERVCDLEEERLEMTDQLAAAMICCCRNAREITKGYEIVEKVYGIKLFETPEIVPSEYDVEMTAKSLNIILGLFHKDRANSKGL</sequence>
<reference evidence="4" key="1">
    <citation type="submission" date="2021-06" db="EMBL/GenBank/DDBJ databases">
        <authorList>
            <person name="Kallberg Y."/>
            <person name="Tangrot J."/>
            <person name="Rosling A."/>
        </authorList>
    </citation>
    <scope>NUCLEOTIDE SEQUENCE</scope>
    <source>
        <strain evidence="4">FL130A</strain>
    </source>
</reference>
<proteinExistence type="predicted"/>
<feature type="repeat" description="PPR" evidence="1">
    <location>
        <begin position="785"/>
        <end position="819"/>
    </location>
</feature>
<dbReference type="InterPro" id="IPR037516">
    <property type="entry name" value="Tripartite_DENN"/>
</dbReference>
<organism evidence="4 5">
    <name type="scientific">Ambispora leptoticha</name>
    <dbReference type="NCBI Taxonomy" id="144679"/>
    <lineage>
        <taxon>Eukaryota</taxon>
        <taxon>Fungi</taxon>
        <taxon>Fungi incertae sedis</taxon>
        <taxon>Mucoromycota</taxon>
        <taxon>Glomeromycotina</taxon>
        <taxon>Glomeromycetes</taxon>
        <taxon>Archaeosporales</taxon>
        <taxon>Ambisporaceae</taxon>
        <taxon>Ambispora</taxon>
    </lineage>
</organism>
<dbReference type="OrthoDB" id="66409at2759"/>
<dbReference type="InterPro" id="IPR002885">
    <property type="entry name" value="PPR_rpt"/>
</dbReference>
<protein>
    <submittedName>
        <fullName evidence="4">6909_t:CDS:1</fullName>
    </submittedName>
</protein>
<comment type="caution">
    <text evidence="4">The sequence shown here is derived from an EMBL/GenBank/DDBJ whole genome shotgun (WGS) entry which is preliminary data.</text>
</comment>
<evidence type="ECO:0000256" key="1">
    <source>
        <dbReference type="PROSITE-ProRule" id="PRU00708"/>
    </source>
</evidence>
<dbReference type="PANTHER" id="PTHR28245:SF1">
    <property type="entry name" value="ARF3-INTERACTING PROTEIN 1"/>
    <property type="match status" value="1"/>
</dbReference>
<feature type="compositionally biased region" description="Low complexity" evidence="2">
    <location>
        <begin position="731"/>
        <end position="744"/>
    </location>
</feature>
<dbReference type="Proteomes" id="UP000789508">
    <property type="component" value="Unassembled WGS sequence"/>
</dbReference>
<gene>
    <name evidence="4" type="ORF">ALEPTO_LOCUS9159</name>
</gene>
<feature type="non-terminal residue" evidence="4">
    <location>
        <position position="1023"/>
    </location>
</feature>
<accession>A0A9N9GS53</accession>
<feature type="domain" description="UDENN" evidence="3">
    <location>
        <begin position="9"/>
        <end position="559"/>
    </location>
</feature>
<dbReference type="InterPro" id="IPR011990">
    <property type="entry name" value="TPR-like_helical_dom_sf"/>
</dbReference>
<dbReference type="Pfam" id="PF08616">
    <property type="entry name" value="SPA"/>
    <property type="match status" value="1"/>
</dbReference>
<keyword evidence="5" id="KW-1185">Reference proteome</keyword>
<dbReference type="EMBL" id="CAJVPS010006488">
    <property type="protein sequence ID" value="CAG8625896.1"/>
    <property type="molecule type" value="Genomic_DNA"/>
</dbReference>
<feature type="region of interest" description="Disordered" evidence="2">
    <location>
        <begin position="726"/>
        <end position="750"/>
    </location>
</feature>